<organism evidence="2 3">
    <name type="scientific">Pradoshia eiseniae</name>
    <dbReference type="NCBI Taxonomy" id="2064768"/>
    <lineage>
        <taxon>Bacteria</taxon>
        <taxon>Bacillati</taxon>
        <taxon>Bacillota</taxon>
        <taxon>Bacilli</taxon>
        <taxon>Bacillales</taxon>
        <taxon>Bacillaceae</taxon>
        <taxon>Pradoshia</taxon>
    </lineage>
</organism>
<dbReference type="EMBL" id="PKOZ01000001">
    <property type="protein sequence ID" value="PQD97258.1"/>
    <property type="molecule type" value="Genomic_DNA"/>
</dbReference>
<keyword evidence="3" id="KW-1185">Reference proteome</keyword>
<keyword evidence="1" id="KW-0812">Transmembrane</keyword>
<gene>
    <name evidence="2" type="ORF">CYL18_03190</name>
</gene>
<dbReference type="Proteomes" id="UP000239663">
    <property type="component" value="Unassembled WGS sequence"/>
</dbReference>
<dbReference type="Pfam" id="PF10966">
    <property type="entry name" value="DUF2768"/>
    <property type="match status" value="1"/>
</dbReference>
<dbReference type="AlphaFoldDB" id="A0A2S7N5F3"/>
<proteinExistence type="predicted"/>
<protein>
    <submittedName>
        <fullName evidence="2">DUF2768 domain-containing protein</fullName>
    </submittedName>
</protein>
<evidence type="ECO:0000313" key="3">
    <source>
        <dbReference type="Proteomes" id="UP000239663"/>
    </source>
</evidence>
<evidence type="ECO:0000313" key="2">
    <source>
        <dbReference type="EMBL" id="PQD97258.1"/>
    </source>
</evidence>
<comment type="caution">
    <text evidence="2">The sequence shown here is derived from an EMBL/GenBank/DDBJ whole genome shotgun (WGS) entry which is preliminary data.</text>
</comment>
<evidence type="ECO:0000256" key="1">
    <source>
        <dbReference type="SAM" id="Phobius"/>
    </source>
</evidence>
<keyword evidence="1" id="KW-0472">Membrane</keyword>
<dbReference type="OrthoDB" id="2476435at2"/>
<feature type="transmembrane region" description="Helical" evidence="1">
    <location>
        <begin position="6"/>
        <end position="23"/>
    </location>
</feature>
<name>A0A2S7N5F3_9BACI</name>
<sequence length="62" mass="6868">MQMMWFSISGMVLMAIAALAIYVSRYKLKGFFKYLVGTIAYFCLFLAGIIMFITIISGPTGG</sequence>
<keyword evidence="1" id="KW-1133">Transmembrane helix</keyword>
<dbReference type="InterPro" id="IPR020076">
    <property type="entry name" value="DUF2768"/>
</dbReference>
<reference evidence="2 3" key="1">
    <citation type="submission" date="2017-12" db="EMBL/GenBank/DDBJ databases">
        <title>Taxonomic description and draft genome of Pradoshia cofamensis Gen. nov., sp. nov., a thermotolerant bacillale isolated from anterior gut of earthworm Eisenia fetida.</title>
        <authorList>
            <person name="Saha T."/>
            <person name="Chakraborty R."/>
        </authorList>
    </citation>
    <scope>NUCLEOTIDE SEQUENCE [LARGE SCALE GENOMIC DNA]</scope>
    <source>
        <strain evidence="2 3">EAG3</strain>
    </source>
</reference>
<feature type="transmembrane region" description="Helical" evidence="1">
    <location>
        <begin position="35"/>
        <end position="56"/>
    </location>
</feature>
<accession>A0A2S7N5F3</accession>